<feature type="domain" description="DUF1835" evidence="1">
    <location>
        <begin position="3"/>
        <end position="112"/>
    </location>
</feature>
<dbReference type="RefSeq" id="WP_251603169.1">
    <property type="nucleotide sequence ID" value="NZ_JAMQJY010000001.1"/>
</dbReference>
<sequence length="264" mass="31302">MLGSLRYGFKGAGRANHTFIAFDDYFAYGPIWNLHEKAGVIARYKWMERMRHSTSYKQGYTRFYETQNDIQQIPAGSDVMIWTGNNATEQVGYLFAMYLLKNHTSNVRSINTSDYYHELFPQMRDEQFYPQISSEILPEQLRMMFAEHKLDSIAIEIRKKLEDEWLRRSESEDVLRVWRENSLLNVPEDALDEDILNIAWLLHHENDQDEFMKAIKLIAHAVGEFDQLPSDTFIEYRIKALIHQGKLLMRGTYHQMWTYEVMPL</sequence>
<keyword evidence="4" id="KW-1185">Reference proteome</keyword>
<gene>
    <name evidence="3" type="ORF">NDM98_00460</name>
</gene>
<dbReference type="Proteomes" id="UP001203665">
    <property type="component" value="Unassembled WGS sequence"/>
</dbReference>
<evidence type="ECO:0000259" key="2">
    <source>
        <dbReference type="Pfam" id="PF12395"/>
    </source>
</evidence>
<dbReference type="EMBL" id="JAMQJY010000001">
    <property type="protein sequence ID" value="MCM2674138.1"/>
    <property type="molecule type" value="Genomic_DNA"/>
</dbReference>
<evidence type="ECO:0000313" key="4">
    <source>
        <dbReference type="Proteomes" id="UP001203665"/>
    </source>
</evidence>
<evidence type="ECO:0000259" key="1">
    <source>
        <dbReference type="Pfam" id="PF08874"/>
    </source>
</evidence>
<proteinExistence type="predicted"/>
<dbReference type="Pfam" id="PF12395">
    <property type="entry name" value="DUF3658"/>
    <property type="match status" value="1"/>
</dbReference>
<organism evidence="3 4">
    <name type="scientific">Alkalicoccobacillus plakortidis</name>
    <dbReference type="NCBI Taxonomy" id="444060"/>
    <lineage>
        <taxon>Bacteria</taxon>
        <taxon>Bacillati</taxon>
        <taxon>Bacillota</taxon>
        <taxon>Bacilli</taxon>
        <taxon>Bacillales</taxon>
        <taxon>Bacillaceae</taxon>
        <taxon>Alkalicoccobacillus</taxon>
    </lineage>
</organism>
<dbReference type="InterPro" id="IPR022123">
    <property type="entry name" value="DUF3658"/>
</dbReference>
<reference evidence="3" key="1">
    <citation type="submission" date="2022-06" db="EMBL/GenBank/DDBJ databases">
        <title>Alkalicoccobacillus porphyridii sp. nov., isolated from a marine red alga, Porphyridium purpureum and reclassification of Shouchella plakortidis and Shouchella gibsonii as Alkalicoccobacillus plakortidis comb. nov. and Alkalicoccobacillus gibsonii comb. nov.</title>
        <authorList>
            <person name="Kim K.H."/>
            <person name="Lee J.K."/>
            <person name="Han D.M."/>
            <person name="Baek J.H."/>
            <person name="Jeon C.O."/>
        </authorList>
    </citation>
    <scope>NUCLEOTIDE SEQUENCE</scope>
    <source>
        <strain evidence="3">DSM 19153</strain>
    </source>
</reference>
<feature type="domain" description="DUF3658" evidence="2">
    <location>
        <begin position="157"/>
        <end position="259"/>
    </location>
</feature>
<dbReference type="Pfam" id="PF08874">
    <property type="entry name" value="DUF1835"/>
    <property type="match status" value="1"/>
</dbReference>
<evidence type="ECO:0000313" key="3">
    <source>
        <dbReference type="EMBL" id="MCM2674138.1"/>
    </source>
</evidence>
<dbReference type="InterPro" id="IPR014973">
    <property type="entry name" value="DUF1835"/>
</dbReference>
<protein>
    <submittedName>
        <fullName evidence="3">DUF1835 domain-containing protein</fullName>
    </submittedName>
</protein>
<accession>A0ABT0XE04</accession>
<comment type="caution">
    <text evidence="3">The sequence shown here is derived from an EMBL/GenBank/DDBJ whole genome shotgun (WGS) entry which is preliminary data.</text>
</comment>
<name>A0ABT0XE04_9BACI</name>